<feature type="transmembrane region" description="Helical" evidence="1">
    <location>
        <begin position="7"/>
        <end position="25"/>
    </location>
</feature>
<organism evidence="2 3">
    <name type="scientific">Pseudorhizobium banfieldiae</name>
    <dbReference type="NCBI Taxonomy" id="1125847"/>
    <lineage>
        <taxon>Bacteria</taxon>
        <taxon>Pseudomonadati</taxon>
        <taxon>Pseudomonadota</taxon>
        <taxon>Alphaproteobacteria</taxon>
        <taxon>Hyphomicrobiales</taxon>
        <taxon>Rhizobiaceae</taxon>
        <taxon>Rhizobium/Agrobacterium group</taxon>
        <taxon>Pseudorhizobium</taxon>
    </lineage>
</organism>
<feature type="transmembrane region" description="Helical" evidence="1">
    <location>
        <begin position="146"/>
        <end position="170"/>
    </location>
</feature>
<keyword evidence="1" id="KW-0472">Membrane</keyword>
<keyword evidence="1" id="KW-0812">Transmembrane</keyword>
<evidence type="ECO:0000313" key="3">
    <source>
        <dbReference type="Proteomes" id="UP000010792"/>
    </source>
</evidence>
<proteinExistence type="predicted"/>
<evidence type="ECO:0008006" key="4">
    <source>
        <dbReference type="Google" id="ProtNLM"/>
    </source>
</evidence>
<dbReference type="RefSeq" id="WP_152338591.1">
    <property type="nucleotide sequence ID" value="NZ_FO082820.1"/>
</dbReference>
<dbReference type="OrthoDB" id="8411008at2"/>
<feature type="transmembrane region" description="Helical" evidence="1">
    <location>
        <begin position="31"/>
        <end position="53"/>
    </location>
</feature>
<dbReference type="STRING" id="1125847.NT26_1462"/>
<dbReference type="KEGG" id="rht:NT26_1462"/>
<protein>
    <recommendedName>
        <fullName evidence="4">Transmembrane protein</fullName>
    </recommendedName>
</protein>
<keyword evidence="1" id="KW-1133">Transmembrane helix</keyword>
<name>L0NEG8_9HYPH</name>
<evidence type="ECO:0000256" key="1">
    <source>
        <dbReference type="SAM" id="Phobius"/>
    </source>
</evidence>
<reference evidence="2 3" key="1">
    <citation type="journal article" date="2013" name="Genome Biol. Evol.">
        <title>Life in an arsenic-containing gold mine: genome and physiology of the autotrophic arsenite-oxidizing bacterium rhizobium sp. NT-26.</title>
        <authorList>
            <person name="Andres J."/>
            <person name="Arsene-Ploetze F."/>
            <person name="Barbe V."/>
            <person name="Brochier-Armanet C."/>
            <person name="Cleiss-Arnold J."/>
            <person name="Coppee J.Y."/>
            <person name="Dillies M.A."/>
            <person name="Geist"/>
            <person name="L"/>
            <person name="Joublin A."/>
            <person name="Koechler S."/>
            <person name="Lassalle F."/>
            <person name="Marchal M."/>
            <person name="Medigue C."/>
            <person name="Muller D."/>
            <person name="Nesme X."/>
            <person name="Plewniak F."/>
            <person name="Proux C."/>
            <person name="Ramirez-Bahena M.H."/>
            <person name="Schenowitz C."/>
            <person name="Sismeiro O."/>
            <person name="Vallenet D."/>
            <person name="Santini J.M."/>
            <person name="Bertin P.N."/>
        </authorList>
    </citation>
    <scope>NUCLEOTIDE SEQUENCE [LARGE SCALE GENOMIC DNA]</scope>
    <source>
        <strain evidence="2 3">NT-26</strain>
    </source>
</reference>
<gene>
    <name evidence="2" type="ORF">NT26_1462</name>
</gene>
<sequence length="224" mass="23828">MAQEQKPNYLLMASLSLVAAYWIFAPFVTNPYLSIACALMLLVSATLAMLEYAPETYLVVVKRWRSSDPEGRGRGSHLAIYGVFLISFGSVFSGAYGLLWAAAGQPPDWIGSASANFGRACHAVGFALMQASPNLTAKGLQFDKGWLSIAIGAVILILIGFYIGVSVNVVEMTESMRTWKSYSDSRLGCPPPEGGGVQYAVSGETRCLVTGGGEKRGGSPVVAE</sequence>
<dbReference type="AlphaFoldDB" id="L0NEG8"/>
<keyword evidence="3" id="KW-1185">Reference proteome</keyword>
<evidence type="ECO:0000313" key="2">
    <source>
        <dbReference type="EMBL" id="CCF19186.1"/>
    </source>
</evidence>
<accession>L0NEG8</accession>
<feature type="transmembrane region" description="Helical" evidence="1">
    <location>
        <begin position="78"/>
        <end position="103"/>
    </location>
</feature>
<dbReference type="EMBL" id="FO082820">
    <property type="protein sequence ID" value="CCF19186.1"/>
    <property type="molecule type" value="Genomic_DNA"/>
</dbReference>
<dbReference type="Proteomes" id="UP000010792">
    <property type="component" value="Chromosome"/>
</dbReference>